<keyword evidence="8" id="KW-0274">FAD</keyword>
<evidence type="ECO:0000256" key="2">
    <source>
        <dbReference type="ARBA" id="ARBA00004924"/>
    </source>
</evidence>
<evidence type="ECO:0000256" key="11">
    <source>
        <dbReference type="ARBA" id="ARBA00030351"/>
    </source>
</evidence>
<evidence type="ECO:0000256" key="9">
    <source>
        <dbReference type="ARBA" id="ARBA00022857"/>
    </source>
</evidence>
<dbReference type="PRINTS" id="PR00368">
    <property type="entry name" value="FADPNR"/>
</dbReference>
<dbReference type="InterPro" id="IPR051209">
    <property type="entry name" value="FAD-bind_Monooxygenase_sf"/>
</dbReference>
<dbReference type="PANTHER" id="PTHR42877:SF7">
    <property type="entry name" value="FLAVIN-BINDING MONOOXYGENASE-RELATED"/>
    <property type="match status" value="1"/>
</dbReference>
<protein>
    <recommendedName>
        <fullName evidence="6">L-ornithine N(5)-monooxygenase</fullName>
        <ecNumber evidence="5">1.14.13.196</ecNumber>
    </recommendedName>
    <alternativeName>
        <fullName evidence="11">L-ornithine N(5)-oxygenase</fullName>
    </alternativeName>
</protein>
<dbReference type="PANTHER" id="PTHR42877">
    <property type="entry name" value="L-ORNITHINE N(5)-MONOOXYGENASE-RELATED"/>
    <property type="match status" value="1"/>
</dbReference>
<comment type="similarity">
    <text evidence="4">Belongs to the FAD-binding monooxygenase family.</text>
</comment>
<evidence type="ECO:0000256" key="3">
    <source>
        <dbReference type="ARBA" id="ARBA00007588"/>
    </source>
</evidence>
<dbReference type="Pfam" id="PF13450">
    <property type="entry name" value="NAD_binding_8"/>
    <property type="match status" value="1"/>
</dbReference>
<evidence type="ECO:0000256" key="6">
    <source>
        <dbReference type="ARBA" id="ARBA00018612"/>
    </source>
</evidence>
<comment type="cofactor">
    <cofactor evidence="1">
        <name>FAD</name>
        <dbReference type="ChEBI" id="CHEBI:57692"/>
    </cofactor>
</comment>
<evidence type="ECO:0000256" key="7">
    <source>
        <dbReference type="ARBA" id="ARBA00022630"/>
    </source>
</evidence>
<evidence type="ECO:0000256" key="5">
    <source>
        <dbReference type="ARBA" id="ARBA00012881"/>
    </source>
</evidence>
<gene>
    <name evidence="14" type="ORF">EDD36DRAFT_495674</name>
</gene>
<organism evidence="14 15">
    <name type="scientific">Exophiala viscosa</name>
    <dbReference type="NCBI Taxonomy" id="2486360"/>
    <lineage>
        <taxon>Eukaryota</taxon>
        <taxon>Fungi</taxon>
        <taxon>Dikarya</taxon>
        <taxon>Ascomycota</taxon>
        <taxon>Pezizomycotina</taxon>
        <taxon>Eurotiomycetes</taxon>
        <taxon>Chaetothyriomycetidae</taxon>
        <taxon>Chaetothyriales</taxon>
        <taxon>Herpotrichiellaceae</taxon>
        <taxon>Exophiala</taxon>
    </lineage>
</organism>
<keyword evidence="14" id="KW-0503">Monooxygenase</keyword>
<comment type="pathway">
    <text evidence="2">Siderophore biosynthesis.</text>
</comment>
<dbReference type="EC" id="1.14.13.196" evidence="5"/>
<dbReference type="InterPro" id="IPR036188">
    <property type="entry name" value="FAD/NAD-bd_sf"/>
</dbReference>
<evidence type="ECO:0000256" key="4">
    <source>
        <dbReference type="ARBA" id="ARBA00010139"/>
    </source>
</evidence>
<evidence type="ECO:0000256" key="13">
    <source>
        <dbReference type="ARBA" id="ARBA00049248"/>
    </source>
</evidence>
<dbReference type="SUPFAM" id="SSF51905">
    <property type="entry name" value="FAD/NAD(P)-binding domain"/>
    <property type="match status" value="3"/>
</dbReference>
<reference evidence="14" key="1">
    <citation type="journal article" date="2022" name="bioRxiv">
        <title>Deciphering the potential niche of two novel black yeast fungi from a biological soil crust based on their genomes, phenotypes, and melanin regulation.</title>
        <authorList>
            <consortium name="DOE Joint Genome Institute"/>
            <person name="Carr E.C."/>
            <person name="Barton Q."/>
            <person name="Grambo S."/>
            <person name="Sullivan M."/>
            <person name="Renfro C.M."/>
            <person name="Kuo A."/>
            <person name="Pangilinan J."/>
            <person name="Lipzen A."/>
            <person name="Keymanesh K."/>
            <person name="Savage E."/>
            <person name="Barry K."/>
            <person name="Grigoriev I.V."/>
            <person name="Riekhof W.R."/>
            <person name="Harris S.S."/>
        </authorList>
    </citation>
    <scope>NUCLEOTIDE SEQUENCE</scope>
    <source>
        <strain evidence="14">JF 03-4F</strain>
    </source>
</reference>
<dbReference type="Gene3D" id="3.50.50.60">
    <property type="entry name" value="FAD/NAD(P)-binding domain"/>
    <property type="match status" value="2"/>
</dbReference>
<comment type="similarity">
    <text evidence="3">Belongs to the lysine N(6)-hydroxylase/L-ornithine N(5)-oxygenase family.</text>
</comment>
<dbReference type="Pfam" id="PF13434">
    <property type="entry name" value="Lys_Orn_oxgnase"/>
    <property type="match status" value="1"/>
</dbReference>
<comment type="catalytic activity">
    <reaction evidence="13">
        <text>L-ornithine + NADH + O2 = N(5)-hydroxy-L-ornithine + NAD(+) + H2O</text>
        <dbReference type="Rhea" id="RHEA:41512"/>
        <dbReference type="ChEBI" id="CHEBI:15377"/>
        <dbReference type="ChEBI" id="CHEBI:15379"/>
        <dbReference type="ChEBI" id="CHEBI:46911"/>
        <dbReference type="ChEBI" id="CHEBI:57540"/>
        <dbReference type="ChEBI" id="CHEBI:57945"/>
        <dbReference type="ChEBI" id="CHEBI:78275"/>
        <dbReference type="EC" id="1.14.13.196"/>
    </reaction>
</comment>
<sequence length="599" mass="68073">MPHAQQKTDTVPSLGLRGHIGKPQADHVHENEWYRGFQPDYTIVESPLHTPSRVHIIIVGAGAAGLNIAYKAARQFAPGQVTFSIYEKNEDVGGTWLENRYPGCACDIPAHAYQWTFARSPEWSSYYAGSEEIWQYIKDWAVENRLIDRIKFGHKVTRAEWHDDSGLWKVHGVDRDGKSWVDEGRVLASCHGVLNTWQYPDIPGIANFQGKVMHSASWDNSYELEGKTVAVVGGGSSAVQIIPSIQRRVKKLIPYLRSPIWITAGFGAKYAAPGGVNFQYSEDQKDQFRKTDGHHNQYCCDLEGELNKRFLLMHLHSDDQKASREFVTESMRKQLDGDSRLLNHLVPPYALGCRRMTPGSDYLSALRRPNVDVITDSVIGVTEDGVIDASGTETKVDVIIFATGFDVTRPSYDIIGRNGRNLGDEWADFPKGYLSIMAEGFPNMFYWIGPNGPASHGSVLPIIEWHTRYMFKVISHMQRTSIKCLSPSKRAIDELQIHTHELLKRTAWSSSCSSWFKNGKKHGPVTAIWPGSRLHYFEVMKEPRFEDFDIEYWGNNRYAYWGNGFTETELSADGNAVWYFDVLDKEHEKRDRAFWDVEA</sequence>
<dbReference type="GO" id="GO:0004497">
    <property type="term" value="F:monooxygenase activity"/>
    <property type="evidence" value="ECO:0007669"/>
    <property type="project" value="UniProtKB-KW"/>
</dbReference>
<name>A0AAN6DZY5_9EURO</name>
<comment type="catalytic activity">
    <reaction evidence="12">
        <text>L-ornithine + NADPH + O2 = N(5)-hydroxy-L-ornithine + NADP(+) + H2O</text>
        <dbReference type="Rhea" id="RHEA:41508"/>
        <dbReference type="ChEBI" id="CHEBI:15377"/>
        <dbReference type="ChEBI" id="CHEBI:15379"/>
        <dbReference type="ChEBI" id="CHEBI:46911"/>
        <dbReference type="ChEBI" id="CHEBI:57783"/>
        <dbReference type="ChEBI" id="CHEBI:58349"/>
        <dbReference type="ChEBI" id="CHEBI:78275"/>
        <dbReference type="EC" id="1.14.13.196"/>
    </reaction>
</comment>
<evidence type="ECO:0000256" key="8">
    <source>
        <dbReference type="ARBA" id="ARBA00022827"/>
    </source>
</evidence>
<comment type="caution">
    <text evidence="14">The sequence shown here is derived from an EMBL/GenBank/DDBJ whole genome shotgun (WGS) entry which is preliminary data.</text>
</comment>
<dbReference type="AlphaFoldDB" id="A0AAN6DZY5"/>
<keyword evidence="9" id="KW-0521">NADP</keyword>
<evidence type="ECO:0000256" key="10">
    <source>
        <dbReference type="ARBA" id="ARBA00023002"/>
    </source>
</evidence>
<evidence type="ECO:0000313" key="14">
    <source>
        <dbReference type="EMBL" id="KAI1614682.1"/>
    </source>
</evidence>
<dbReference type="InterPro" id="IPR025700">
    <property type="entry name" value="Lys/Orn_oxygenase"/>
</dbReference>
<accession>A0AAN6DZY5</accession>
<evidence type="ECO:0000256" key="12">
    <source>
        <dbReference type="ARBA" id="ARBA00047598"/>
    </source>
</evidence>
<evidence type="ECO:0000256" key="1">
    <source>
        <dbReference type="ARBA" id="ARBA00001974"/>
    </source>
</evidence>
<dbReference type="Proteomes" id="UP001203852">
    <property type="component" value="Unassembled WGS sequence"/>
</dbReference>
<proteinExistence type="inferred from homology"/>
<evidence type="ECO:0000313" key="15">
    <source>
        <dbReference type="Proteomes" id="UP001203852"/>
    </source>
</evidence>
<keyword evidence="7" id="KW-0285">Flavoprotein</keyword>
<dbReference type="EMBL" id="MU404353">
    <property type="protein sequence ID" value="KAI1614682.1"/>
    <property type="molecule type" value="Genomic_DNA"/>
</dbReference>
<keyword evidence="10" id="KW-0560">Oxidoreductase</keyword>
<keyword evidence="15" id="KW-1185">Reference proteome</keyword>
<dbReference type="PRINTS" id="PR00469">
    <property type="entry name" value="PNDRDTASEII"/>
</dbReference>